<evidence type="ECO:0000256" key="5">
    <source>
        <dbReference type="ARBA" id="ARBA00023136"/>
    </source>
</evidence>
<dbReference type="PROSITE" id="PS50850">
    <property type="entry name" value="MFS"/>
    <property type="match status" value="1"/>
</dbReference>
<evidence type="ECO:0000256" key="1">
    <source>
        <dbReference type="ARBA" id="ARBA00004651"/>
    </source>
</evidence>
<keyword evidence="2" id="KW-1003">Cell membrane</keyword>
<evidence type="ECO:0000259" key="7">
    <source>
        <dbReference type="PROSITE" id="PS50850"/>
    </source>
</evidence>
<feature type="transmembrane region" description="Helical" evidence="6">
    <location>
        <begin position="227"/>
        <end position="250"/>
    </location>
</feature>
<keyword evidence="5 6" id="KW-0472">Membrane</keyword>
<name>A0ABV6QFY9_9ACTN</name>
<feature type="transmembrane region" description="Helical" evidence="6">
    <location>
        <begin position="299"/>
        <end position="327"/>
    </location>
</feature>
<gene>
    <name evidence="8" type="ORF">ACFFGN_05705</name>
</gene>
<dbReference type="RefSeq" id="WP_380044255.1">
    <property type="nucleotide sequence ID" value="NZ_JBHLTC010000006.1"/>
</dbReference>
<keyword evidence="4 6" id="KW-1133">Transmembrane helix</keyword>
<feature type="transmembrane region" description="Helical" evidence="6">
    <location>
        <begin position="51"/>
        <end position="74"/>
    </location>
</feature>
<dbReference type="InterPro" id="IPR036259">
    <property type="entry name" value="MFS_trans_sf"/>
</dbReference>
<dbReference type="Pfam" id="PF07690">
    <property type="entry name" value="MFS_1"/>
    <property type="match status" value="1"/>
</dbReference>
<accession>A0ABV6QFY9</accession>
<proteinExistence type="predicted"/>
<organism evidence="8 9">
    <name type="scientific">Kribbella deserti</name>
    <dbReference type="NCBI Taxonomy" id="1926257"/>
    <lineage>
        <taxon>Bacteria</taxon>
        <taxon>Bacillati</taxon>
        <taxon>Actinomycetota</taxon>
        <taxon>Actinomycetes</taxon>
        <taxon>Propionibacteriales</taxon>
        <taxon>Kribbellaceae</taxon>
        <taxon>Kribbella</taxon>
    </lineage>
</organism>
<evidence type="ECO:0000256" key="4">
    <source>
        <dbReference type="ARBA" id="ARBA00022989"/>
    </source>
</evidence>
<evidence type="ECO:0000313" key="8">
    <source>
        <dbReference type="EMBL" id="MFC0623549.1"/>
    </source>
</evidence>
<comment type="caution">
    <text evidence="8">The sequence shown here is derived from an EMBL/GenBank/DDBJ whole genome shotgun (WGS) entry which is preliminary data.</text>
</comment>
<evidence type="ECO:0000313" key="9">
    <source>
        <dbReference type="Proteomes" id="UP001589890"/>
    </source>
</evidence>
<feature type="transmembrane region" description="Helical" evidence="6">
    <location>
        <begin position="110"/>
        <end position="128"/>
    </location>
</feature>
<evidence type="ECO:0000256" key="2">
    <source>
        <dbReference type="ARBA" id="ARBA00022475"/>
    </source>
</evidence>
<comment type="subcellular location">
    <subcellularLocation>
        <location evidence="1">Cell membrane</location>
        <topology evidence="1">Multi-pass membrane protein</topology>
    </subcellularLocation>
</comment>
<feature type="transmembrane region" description="Helical" evidence="6">
    <location>
        <begin position="86"/>
        <end position="104"/>
    </location>
</feature>
<feature type="domain" description="Major facilitator superfamily (MFS) profile" evidence="7">
    <location>
        <begin position="223"/>
        <end position="438"/>
    </location>
</feature>
<dbReference type="InterPro" id="IPR020846">
    <property type="entry name" value="MFS_dom"/>
</dbReference>
<evidence type="ECO:0000256" key="3">
    <source>
        <dbReference type="ARBA" id="ARBA00022692"/>
    </source>
</evidence>
<feature type="transmembrane region" description="Helical" evidence="6">
    <location>
        <begin position="256"/>
        <end position="278"/>
    </location>
</feature>
<dbReference type="Proteomes" id="UP001589890">
    <property type="component" value="Unassembled WGS sequence"/>
</dbReference>
<protein>
    <submittedName>
        <fullName evidence="8">MFS transporter</fullName>
    </submittedName>
</protein>
<dbReference type="InterPro" id="IPR011701">
    <property type="entry name" value="MFS"/>
</dbReference>
<dbReference type="SUPFAM" id="SSF103473">
    <property type="entry name" value="MFS general substrate transporter"/>
    <property type="match status" value="1"/>
</dbReference>
<dbReference type="EMBL" id="JBHLTC010000006">
    <property type="protein sequence ID" value="MFC0623549.1"/>
    <property type="molecule type" value="Genomic_DNA"/>
</dbReference>
<sequence length="438" mass="44901">MRVVTGGTAEAAGDFRWYWFSQTLSFTGDRLTGFAVPSIAILTLGASGAEVGALAATGWLAYPVLGLVAGGVLAQLPRRPVMIAGELVRFTAFATIPLAALAGWISTTQLFVVVAIAGVATVFVDIAGQSYLPALVNGPALVGANSRLQSSDSLSKLAGPALAGAALKVAGPYAGLFLSALPFLASAFGRTRIRAIEPPVDPSVEAMTTRIRSGLGFVWRHDLLRRLVGAAAVRSLGIGMVDAVLLLFAYRALGLSSLQGGLLIAAGAVGGLIGALVANRLAARLGMRRALLLTGLEGLCWLAIPLCLLAAPVIALALIRICASIWMPMWNILTTSLRQHLTPPGRQSTVHATARTLTSATIPLGALIGGLAGDVLGRQLGTSAGLVVVLAVGGVLAGSSVLLVGPSSGQVFPLSDVQVVPRSQRRSVSPCVQPPHES</sequence>
<keyword evidence="3 6" id="KW-0812">Transmembrane</keyword>
<keyword evidence="9" id="KW-1185">Reference proteome</keyword>
<dbReference type="PANTHER" id="PTHR23513:SF6">
    <property type="entry name" value="MAJOR FACILITATOR SUPERFAMILY ASSOCIATED DOMAIN-CONTAINING PROTEIN"/>
    <property type="match status" value="1"/>
</dbReference>
<reference evidence="8 9" key="1">
    <citation type="submission" date="2024-09" db="EMBL/GenBank/DDBJ databases">
        <authorList>
            <person name="Sun Q."/>
            <person name="Mori K."/>
        </authorList>
    </citation>
    <scope>NUCLEOTIDE SEQUENCE [LARGE SCALE GENOMIC DNA]</scope>
    <source>
        <strain evidence="8 9">CGMCC 1.15906</strain>
    </source>
</reference>
<dbReference type="PANTHER" id="PTHR23513">
    <property type="entry name" value="INTEGRAL MEMBRANE EFFLUX PROTEIN-RELATED"/>
    <property type="match status" value="1"/>
</dbReference>
<dbReference type="Gene3D" id="1.20.1250.20">
    <property type="entry name" value="MFS general substrate transporter like domains"/>
    <property type="match status" value="1"/>
</dbReference>
<feature type="transmembrane region" description="Helical" evidence="6">
    <location>
        <begin position="384"/>
        <end position="405"/>
    </location>
</feature>
<dbReference type="CDD" id="cd06173">
    <property type="entry name" value="MFS_MefA_like"/>
    <property type="match status" value="1"/>
</dbReference>
<evidence type="ECO:0000256" key="6">
    <source>
        <dbReference type="SAM" id="Phobius"/>
    </source>
</evidence>